<dbReference type="InterPro" id="IPR000223">
    <property type="entry name" value="Pept_S26A_signal_pept_1"/>
</dbReference>
<evidence type="ECO:0000256" key="8">
    <source>
        <dbReference type="RuleBase" id="RU003993"/>
    </source>
</evidence>
<protein>
    <recommendedName>
        <fullName evidence="4 8">Signal peptidase I</fullName>
        <ecNumber evidence="4 8">3.4.21.89</ecNumber>
    </recommendedName>
</protein>
<name>U2DZ42_9MOLU</name>
<dbReference type="SUPFAM" id="SSF51306">
    <property type="entry name" value="LexA/Signal peptidase"/>
    <property type="match status" value="1"/>
</dbReference>
<keyword evidence="5 8" id="KW-0645">Protease</keyword>
<dbReference type="eggNOG" id="COG0681">
    <property type="taxonomic scope" value="Bacteria"/>
</dbReference>
<dbReference type="STRING" id="1033810.HLPCO_000148"/>
<dbReference type="InterPro" id="IPR036286">
    <property type="entry name" value="LexA/Signal_pep-like_sf"/>
</dbReference>
<dbReference type="CDD" id="cd06530">
    <property type="entry name" value="S26_SPase_I"/>
    <property type="match status" value="1"/>
</dbReference>
<dbReference type="NCBIfam" id="TIGR02227">
    <property type="entry name" value="sigpep_I_bact"/>
    <property type="match status" value="1"/>
</dbReference>
<keyword evidence="6 8" id="KW-0378">Hydrolase</keyword>
<feature type="region of interest" description="Disordered" evidence="10">
    <location>
        <begin position="1"/>
        <end position="83"/>
    </location>
</feature>
<dbReference type="PROSITE" id="PS00761">
    <property type="entry name" value="SPASE_I_3"/>
    <property type="match status" value="1"/>
</dbReference>
<evidence type="ECO:0000256" key="6">
    <source>
        <dbReference type="ARBA" id="ARBA00022801"/>
    </source>
</evidence>
<feature type="compositionally biased region" description="Basic and acidic residues" evidence="10">
    <location>
        <begin position="72"/>
        <end position="83"/>
    </location>
</feature>
<evidence type="ECO:0000256" key="3">
    <source>
        <dbReference type="ARBA" id="ARBA00009370"/>
    </source>
</evidence>
<dbReference type="InterPro" id="IPR019756">
    <property type="entry name" value="Pept_S26A_signal_pept_1_Ser-AS"/>
</dbReference>
<reference evidence="12 13" key="2">
    <citation type="journal article" date="2013" name="PLoS ONE">
        <title>INDIGO - INtegrated Data Warehouse of MIcrobial GenOmes with Examples from the Red Sea Extremophiles.</title>
        <authorList>
            <person name="Alam I."/>
            <person name="Antunes A."/>
            <person name="Kamau A.A."/>
            <person name="Ba Alawi W."/>
            <person name="Kalkatawi M."/>
            <person name="Stingl U."/>
            <person name="Bajic V.B."/>
        </authorList>
    </citation>
    <scope>NUCLEOTIDE SEQUENCE [LARGE SCALE GENOMIC DNA]</scope>
    <source>
        <strain evidence="12 13">SSD-17B</strain>
    </source>
</reference>
<comment type="caution">
    <text evidence="12">The sequence shown here is derived from an EMBL/GenBank/DDBJ whole genome shotgun (WGS) entry which is preliminary data.</text>
</comment>
<evidence type="ECO:0000256" key="5">
    <source>
        <dbReference type="ARBA" id="ARBA00022670"/>
    </source>
</evidence>
<dbReference type="PROSITE" id="PS00760">
    <property type="entry name" value="SPASE_I_2"/>
    <property type="match status" value="1"/>
</dbReference>
<reference evidence="12 13" key="1">
    <citation type="journal article" date="2011" name="J. Bacteriol.">
        <title>Genome sequence of Haloplasma contractile, an unusual contractile bacterium from a deep-sea anoxic brine lake.</title>
        <authorList>
            <person name="Antunes A."/>
            <person name="Alam I."/>
            <person name="El Dorry H."/>
            <person name="Siam R."/>
            <person name="Robertson A."/>
            <person name="Bajic V.B."/>
            <person name="Stingl U."/>
        </authorList>
    </citation>
    <scope>NUCLEOTIDE SEQUENCE [LARGE SCALE GENOMIC DNA]</scope>
    <source>
        <strain evidence="12 13">SSD-17B</strain>
    </source>
</reference>
<dbReference type="Gene3D" id="2.10.109.10">
    <property type="entry name" value="Umud Fragment, subunit A"/>
    <property type="match status" value="1"/>
</dbReference>
<dbReference type="Proteomes" id="UP000005707">
    <property type="component" value="Unassembled WGS sequence"/>
</dbReference>
<dbReference type="GO" id="GO:0005886">
    <property type="term" value="C:plasma membrane"/>
    <property type="evidence" value="ECO:0007669"/>
    <property type="project" value="UniProtKB-SubCell"/>
</dbReference>
<sequence length="268" mass="31094">MNDQPNKEENTSDLFKEIDHREKVEIDLNQSKADEPSNLDTDDHNSLNNHSVKKMDNQPLTDWDQFDTSNQHSEKDTNDDSKKKKSLSREILEYVIIFAITILAVNFIHNNVFTPVSVEGESMEPTLHDQDYLFLWELGDIDRFDVIVFKATKDDYYVKRVIGMPGDSIRYKNNQLYINNQYYEEDYFTNGVKQPTESFNSSDVCRITNFPNNISCENGVIPEGYYLVLGDNRTNSTDSRRIGLVKEESILGKTKFILYPFDRIGSIE</sequence>
<keyword evidence="8" id="KW-1133">Transmembrane helix</keyword>
<comment type="subcellular location">
    <subcellularLocation>
        <location evidence="2">Cell membrane</location>
        <topology evidence="2">Single-pass type II membrane protein</topology>
    </subcellularLocation>
    <subcellularLocation>
        <location evidence="9">Membrane</location>
        <topology evidence="9">Single-pass type II membrane protein</topology>
    </subcellularLocation>
</comment>
<dbReference type="InterPro" id="IPR019758">
    <property type="entry name" value="Pept_S26A_signal_pept_1_CS"/>
</dbReference>
<evidence type="ECO:0000259" key="11">
    <source>
        <dbReference type="Pfam" id="PF10502"/>
    </source>
</evidence>
<dbReference type="GO" id="GO:0004252">
    <property type="term" value="F:serine-type endopeptidase activity"/>
    <property type="evidence" value="ECO:0007669"/>
    <property type="project" value="InterPro"/>
</dbReference>
<keyword evidence="8" id="KW-0472">Membrane</keyword>
<evidence type="ECO:0000256" key="9">
    <source>
        <dbReference type="RuleBase" id="RU362042"/>
    </source>
</evidence>
<evidence type="ECO:0000256" key="2">
    <source>
        <dbReference type="ARBA" id="ARBA00004401"/>
    </source>
</evidence>
<dbReference type="InterPro" id="IPR019533">
    <property type="entry name" value="Peptidase_S26"/>
</dbReference>
<dbReference type="Pfam" id="PF10502">
    <property type="entry name" value="Peptidase_S26"/>
    <property type="match status" value="1"/>
</dbReference>
<evidence type="ECO:0000313" key="13">
    <source>
        <dbReference type="Proteomes" id="UP000005707"/>
    </source>
</evidence>
<evidence type="ECO:0000256" key="4">
    <source>
        <dbReference type="ARBA" id="ARBA00013208"/>
    </source>
</evidence>
<proteinExistence type="inferred from homology"/>
<evidence type="ECO:0000256" key="7">
    <source>
        <dbReference type="PIRSR" id="PIRSR600223-1"/>
    </source>
</evidence>
<comment type="similarity">
    <text evidence="3 9">Belongs to the peptidase S26 family.</text>
</comment>
<feature type="transmembrane region" description="Helical" evidence="8">
    <location>
        <begin position="91"/>
        <end position="109"/>
    </location>
</feature>
<comment type="catalytic activity">
    <reaction evidence="1 8">
        <text>Cleavage of hydrophobic, N-terminal signal or leader sequences from secreted and periplasmic proteins.</text>
        <dbReference type="EC" id="3.4.21.89"/>
    </reaction>
</comment>
<feature type="active site" evidence="7">
    <location>
        <position position="159"/>
    </location>
</feature>
<evidence type="ECO:0000313" key="12">
    <source>
        <dbReference type="EMBL" id="ERJ13497.1"/>
    </source>
</evidence>
<dbReference type="EMBL" id="AFNU02000001">
    <property type="protein sequence ID" value="ERJ13497.1"/>
    <property type="molecule type" value="Genomic_DNA"/>
</dbReference>
<dbReference type="AlphaFoldDB" id="U2DZ42"/>
<dbReference type="PROSITE" id="PS00501">
    <property type="entry name" value="SPASE_I_1"/>
    <property type="match status" value="1"/>
</dbReference>
<gene>
    <name evidence="12" type="ORF">HLPCO_000148</name>
</gene>
<organism evidence="12 13">
    <name type="scientific">Haloplasma contractile SSD-17B</name>
    <dbReference type="NCBI Taxonomy" id="1033810"/>
    <lineage>
        <taxon>Bacteria</taxon>
        <taxon>Bacillati</taxon>
        <taxon>Mycoplasmatota</taxon>
        <taxon>Mollicutes</taxon>
        <taxon>Haloplasmatales</taxon>
        <taxon>Haloplasmataceae</taxon>
        <taxon>Haloplasma</taxon>
    </lineage>
</organism>
<evidence type="ECO:0000256" key="1">
    <source>
        <dbReference type="ARBA" id="ARBA00000677"/>
    </source>
</evidence>
<keyword evidence="8" id="KW-0812">Transmembrane</keyword>
<dbReference type="InParanoid" id="U2DZ42"/>
<accession>U2DZ42</accession>
<feature type="domain" description="Peptidase S26" evidence="11">
    <location>
        <begin position="92"/>
        <end position="259"/>
    </location>
</feature>
<dbReference type="RefSeq" id="WP_008826397.1">
    <property type="nucleotide sequence ID" value="NZ_AFNU02000001.1"/>
</dbReference>
<feature type="compositionally biased region" description="Basic and acidic residues" evidence="10">
    <location>
        <begin position="1"/>
        <end position="26"/>
    </location>
</feature>
<keyword evidence="13" id="KW-1185">Reference proteome</keyword>
<dbReference type="PANTHER" id="PTHR43390:SF1">
    <property type="entry name" value="CHLOROPLAST PROCESSING PEPTIDASE"/>
    <property type="match status" value="1"/>
</dbReference>
<feature type="active site" evidence="7">
    <location>
        <position position="122"/>
    </location>
</feature>
<dbReference type="InterPro" id="IPR019757">
    <property type="entry name" value="Pept_S26A_signal_pept_1_Lys-AS"/>
</dbReference>
<dbReference type="GO" id="GO:0009003">
    <property type="term" value="F:signal peptidase activity"/>
    <property type="evidence" value="ECO:0007669"/>
    <property type="project" value="UniProtKB-EC"/>
</dbReference>
<dbReference type="FunCoup" id="U2DZ42">
    <property type="interactions" value="359"/>
</dbReference>
<dbReference type="GO" id="GO:0006465">
    <property type="term" value="P:signal peptide processing"/>
    <property type="evidence" value="ECO:0007669"/>
    <property type="project" value="InterPro"/>
</dbReference>
<dbReference type="EC" id="3.4.21.89" evidence="4 8"/>
<evidence type="ECO:0000256" key="10">
    <source>
        <dbReference type="SAM" id="MobiDB-lite"/>
    </source>
</evidence>
<dbReference type="PANTHER" id="PTHR43390">
    <property type="entry name" value="SIGNAL PEPTIDASE I"/>
    <property type="match status" value="1"/>
</dbReference>
<dbReference type="PRINTS" id="PR00727">
    <property type="entry name" value="LEADERPTASE"/>
</dbReference>